<evidence type="ECO:0000256" key="1">
    <source>
        <dbReference type="ARBA" id="ARBA00022491"/>
    </source>
</evidence>
<reference evidence="7 8" key="1">
    <citation type="journal article" date="2010" name="Stand. Genomic Sci.">
        <title>Complete genome sequence of Aminobacterium colombiense type strain (ALA-1).</title>
        <authorList>
            <person name="Chertkov O."/>
            <person name="Sikorski J."/>
            <person name="Brambilla E."/>
            <person name="Lapidus A."/>
            <person name="Copeland A."/>
            <person name="Glavina Del Rio T."/>
            <person name="Nolan M."/>
            <person name="Lucas S."/>
            <person name="Tice H."/>
            <person name="Cheng J.F."/>
            <person name="Han C."/>
            <person name="Detter J.C."/>
            <person name="Bruce D."/>
            <person name="Tapia R."/>
            <person name="Goodwin L."/>
            <person name="Pitluck S."/>
            <person name="Liolios K."/>
            <person name="Ivanova N."/>
            <person name="Mavromatis K."/>
            <person name="Ovchinnikova G."/>
            <person name="Pati A."/>
            <person name="Chen A."/>
            <person name="Palaniappan K."/>
            <person name="Land M."/>
            <person name="Hauser L."/>
            <person name="Chang Y.J."/>
            <person name="Jeffries C.D."/>
            <person name="Spring S."/>
            <person name="Rohde M."/>
            <person name="Goker M."/>
            <person name="Bristow J."/>
            <person name="Eisen J.A."/>
            <person name="Markowitz V."/>
            <person name="Hugenholtz P."/>
            <person name="Kyrpides N.C."/>
            <person name="Klenk H.P."/>
        </authorList>
    </citation>
    <scope>NUCLEOTIDE SEQUENCE [LARGE SCALE GENOMIC DNA]</scope>
    <source>
        <strain evidence="8">DSM 12261 / ALA-1</strain>
    </source>
</reference>
<dbReference type="Pfam" id="PF01628">
    <property type="entry name" value="HrcA"/>
    <property type="match status" value="1"/>
</dbReference>
<keyword evidence="1 5" id="KW-0678">Repressor</keyword>
<dbReference type="PANTHER" id="PTHR34824">
    <property type="entry name" value="HEAT-INDUCIBLE TRANSCRIPTION REPRESSOR HRCA"/>
    <property type="match status" value="1"/>
</dbReference>
<name>D5EG78_AMICL</name>
<dbReference type="InterPro" id="IPR002571">
    <property type="entry name" value="HrcA"/>
</dbReference>
<dbReference type="InterPro" id="IPR036390">
    <property type="entry name" value="WH_DNA-bd_sf"/>
</dbReference>
<keyword evidence="2 5" id="KW-0805">Transcription regulation</keyword>
<dbReference type="Gene3D" id="1.10.10.10">
    <property type="entry name" value="Winged helix-like DNA-binding domain superfamily/Winged helix DNA-binding domain"/>
    <property type="match status" value="1"/>
</dbReference>
<dbReference type="SUPFAM" id="SSF55781">
    <property type="entry name" value="GAF domain-like"/>
    <property type="match status" value="1"/>
</dbReference>
<dbReference type="STRING" id="572547.Amico_1443"/>
<dbReference type="AlphaFoldDB" id="D5EG78"/>
<comment type="function">
    <text evidence="5">Negative regulator of class I heat shock genes (grpE-dnaK-dnaJ and groELS operons). Prevents heat-shock induction of these operons.</text>
</comment>
<dbReference type="GO" id="GO:0003677">
    <property type="term" value="F:DNA binding"/>
    <property type="evidence" value="ECO:0007669"/>
    <property type="project" value="InterPro"/>
</dbReference>
<evidence type="ECO:0000256" key="4">
    <source>
        <dbReference type="ARBA" id="ARBA00023163"/>
    </source>
</evidence>
<dbReference type="HOGENOM" id="CLU_050019_1_0_0"/>
<feature type="domain" description="Heat-inducible transcription repressor HrcA C-terminal" evidence="6">
    <location>
        <begin position="104"/>
        <end position="322"/>
    </location>
</feature>
<dbReference type="OrthoDB" id="9783139at2"/>
<dbReference type="KEGG" id="aco:Amico_1443"/>
<dbReference type="EMBL" id="CP001997">
    <property type="protein sequence ID" value="ADE57560.1"/>
    <property type="molecule type" value="Genomic_DNA"/>
</dbReference>
<sequence length="339" mass="37789">MLTERQLEIVLAVVYEYIQTGEPAGSRTIARKYLRGCSAATVRNEMYDLEQMGYFYQPHTSAGRLPTSRAYRLYVDSILHRRRVPPIGFEHWRNGISDQKQGIESLLSYASQLLGRVTNYVGVAAISSLHEVEIQRVDFLCLGGNAVLVILILEGGLVHHNMVTLPCELSQDSLDELARRINMVAVGHPWSEVREVLYSYVLEGLEKLSSACRAAILQMDALLQKYNYKLFTGGAQHILSLPDFQDVSKLQAVISLLEEESSLVEMVGRCSVGGEVCVTIGDENPEVGMQNCSVLMVPSRKRGRKTVLGIIGPMRMDYEKTIAVLEAMMADIEEDDTNS</sequence>
<gene>
    <name evidence="5" type="primary">hrcA</name>
    <name evidence="7" type="ordered locus">Amico_1443</name>
</gene>
<dbReference type="Gene3D" id="3.30.390.60">
    <property type="entry name" value="Heat-inducible transcription repressor hrca homolog, domain 3"/>
    <property type="match status" value="1"/>
</dbReference>
<dbReference type="RefSeq" id="WP_013048823.1">
    <property type="nucleotide sequence ID" value="NC_014011.1"/>
</dbReference>
<protein>
    <recommendedName>
        <fullName evidence="5">Heat-inducible transcription repressor HrcA</fullName>
    </recommendedName>
</protein>
<dbReference type="InterPro" id="IPR036388">
    <property type="entry name" value="WH-like_DNA-bd_sf"/>
</dbReference>
<dbReference type="HAMAP" id="MF_00081">
    <property type="entry name" value="HrcA"/>
    <property type="match status" value="1"/>
</dbReference>
<keyword evidence="4 5" id="KW-0804">Transcription</keyword>
<dbReference type="eggNOG" id="COG1420">
    <property type="taxonomic scope" value="Bacteria"/>
</dbReference>
<organism evidence="7 8">
    <name type="scientific">Aminobacterium colombiense (strain DSM 12261 / ALA-1)</name>
    <dbReference type="NCBI Taxonomy" id="572547"/>
    <lineage>
        <taxon>Bacteria</taxon>
        <taxon>Thermotogati</taxon>
        <taxon>Synergistota</taxon>
        <taxon>Synergistia</taxon>
        <taxon>Synergistales</taxon>
        <taxon>Aminobacteriaceae</taxon>
        <taxon>Aminobacterium</taxon>
    </lineage>
</organism>
<dbReference type="InterPro" id="IPR021153">
    <property type="entry name" value="HrcA_C"/>
</dbReference>
<dbReference type="Gene3D" id="3.30.450.40">
    <property type="match status" value="1"/>
</dbReference>
<evidence type="ECO:0000256" key="2">
    <source>
        <dbReference type="ARBA" id="ARBA00023015"/>
    </source>
</evidence>
<keyword evidence="3 5" id="KW-0346">Stress response</keyword>
<evidence type="ECO:0000256" key="5">
    <source>
        <dbReference type="HAMAP-Rule" id="MF_00081"/>
    </source>
</evidence>
<evidence type="ECO:0000256" key="3">
    <source>
        <dbReference type="ARBA" id="ARBA00023016"/>
    </source>
</evidence>
<comment type="similarity">
    <text evidence="5">Belongs to the HrcA family.</text>
</comment>
<dbReference type="NCBIfam" id="TIGR00331">
    <property type="entry name" value="hrcA"/>
    <property type="match status" value="1"/>
</dbReference>
<dbReference type="PANTHER" id="PTHR34824:SF1">
    <property type="entry name" value="HEAT-INDUCIBLE TRANSCRIPTION REPRESSOR HRCA"/>
    <property type="match status" value="1"/>
</dbReference>
<dbReference type="SUPFAM" id="SSF46785">
    <property type="entry name" value="Winged helix' DNA-binding domain"/>
    <property type="match status" value="1"/>
</dbReference>
<dbReference type="InterPro" id="IPR023120">
    <property type="entry name" value="WHTH_transcript_rep_HrcA_IDD"/>
</dbReference>
<evidence type="ECO:0000313" key="7">
    <source>
        <dbReference type="EMBL" id="ADE57560.1"/>
    </source>
</evidence>
<dbReference type="InterPro" id="IPR029016">
    <property type="entry name" value="GAF-like_dom_sf"/>
</dbReference>
<proteinExistence type="inferred from homology"/>
<keyword evidence="8" id="KW-1185">Reference proteome</keyword>
<evidence type="ECO:0000259" key="6">
    <source>
        <dbReference type="Pfam" id="PF01628"/>
    </source>
</evidence>
<dbReference type="PIRSF" id="PIRSF005485">
    <property type="entry name" value="HrcA"/>
    <property type="match status" value="1"/>
</dbReference>
<dbReference type="Proteomes" id="UP000002366">
    <property type="component" value="Chromosome"/>
</dbReference>
<accession>D5EG78</accession>
<dbReference type="GO" id="GO:0045892">
    <property type="term" value="P:negative regulation of DNA-templated transcription"/>
    <property type="evidence" value="ECO:0007669"/>
    <property type="project" value="UniProtKB-UniRule"/>
</dbReference>
<evidence type="ECO:0000313" key="8">
    <source>
        <dbReference type="Proteomes" id="UP000002366"/>
    </source>
</evidence>